<evidence type="ECO:0000313" key="4">
    <source>
        <dbReference type="Proteomes" id="UP001153076"/>
    </source>
</evidence>
<dbReference type="Gene3D" id="2.40.100.10">
    <property type="entry name" value="Cyclophilin-like"/>
    <property type="match status" value="1"/>
</dbReference>
<dbReference type="InterPro" id="IPR029000">
    <property type="entry name" value="Cyclophilin-like_dom_sf"/>
</dbReference>
<keyword evidence="1" id="KW-0472">Membrane</keyword>
<dbReference type="InterPro" id="IPR002130">
    <property type="entry name" value="Cyclophilin-type_PPIase_dom"/>
</dbReference>
<dbReference type="PANTHER" id="PTHR46873:SF1">
    <property type="entry name" value="EXPRESSED PROTEIN"/>
    <property type="match status" value="1"/>
</dbReference>
<organism evidence="3 4">
    <name type="scientific">Carnegiea gigantea</name>
    <dbReference type="NCBI Taxonomy" id="171969"/>
    <lineage>
        <taxon>Eukaryota</taxon>
        <taxon>Viridiplantae</taxon>
        <taxon>Streptophyta</taxon>
        <taxon>Embryophyta</taxon>
        <taxon>Tracheophyta</taxon>
        <taxon>Spermatophyta</taxon>
        <taxon>Magnoliopsida</taxon>
        <taxon>eudicotyledons</taxon>
        <taxon>Gunneridae</taxon>
        <taxon>Pentapetalae</taxon>
        <taxon>Caryophyllales</taxon>
        <taxon>Cactineae</taxon>
        <taxon>Cactaceae</taxon>
        <taxon>Cactoideae</taxon>
        <taxon>Echinocereeae</taxon>
        <taxon>Carnegiea</taxon>
    </lineage>
</organism>
<protein>
    <recommendedName>
        <fullName evidence="2">PPIase cyclophilin-type domain-containing protein</fullName>
    </recommendedName>
</protein>
<dbReference type="PROSITE" id="PS51257">
    <property type="entry name" value="PROKAR_LIPOPROTEIN"/>
    <property type="match status" value="1"/>
</dbReference>
<evidence type="ECO:0000259" key="2">
    <source>
        <dbReference type="Pfam" id="PF00160"/>
    </source>
</evidence>
<feature type="domain" description="PPIase cyclophilin-type" evidence="2">
    <location>
        <begin position="173"/>
        <end position="322"/>
    </location>
</feature>
<sequence length="340" mass="37273">MGRRQIDSDASRWTSVTLLVLGLVSCTLAYLFISNALKPSNNGVPIADFDGLRLQDSNGINLERDNENAGSQCCRGIPNLELWGPAVKWGTDHKFNSSSECCEACKAMCTVEDESCLCDSWVFCGNRKACGSRFGECWLKKQKDTMAPQVHDTWSNSMWTSGLVFGKGEGIIGLETQHGTLRVKLRPDCAPYSVSNILELLAAHHCPGCHFYRAEGRGNSWDSMGNHVEDASYGPPFALIQGTLEAAGMLFKKIPTEDCPTITRGAVAWVGSGPEFFISLANHGEWKGKYTVFGSVLPEDMLIAEKIAELPTKQDVWSNVKVSALENPVPISIRRVKFSS</sequence>
<accession>A0A9Q1KY69</accession>
<keyword evidence="1" id="KW-1133">Transmembrane helix</keyword>
<evidence type="ECO:0000313" key="3">
    <source>
        <dbReference type="EMBL" id="KAJ8451044.1"/>
    </source>
</evidence>
<dbReference type="PANTHER" id="PTHR46873">
    <property type="entry name" value="EXPRESSED PROTEIN"/>
    <property type="match status" value="1"/>
</dbReference>
<dbReference type="OrthoDB" id="532384at2759"/>
<gene>
    <name evidence="3" type="ORF">Cgig2_026853</name>
</gene>
<dbReference type="SUPFAM" id="SSF50891">
    <property type="entry name" value="Cyclophilin-like"/>
    <property type="match status" value="1"/>
</dbReference>
<dbReference type="GO" id="GO:0003755">
    <property type="term" value="F:peptidyl-prolyl cis-trans isomerase activity"/>
    <property type="evidence" value="ECO:0007669"/>
    <property type="project" value="InterPro"/>
</dbReference>
<dbReference type="AlphaFoldDB" id="A0A9Q1KY69"/>
<comment type="caution">
    <text evidence="3">The sequence shown here is derived from an EMBL/GenBank/DDBJ whole genome shotgun (WGS) entry which is preliminary data.</text>
</comment>
<evidence type="ECO:0000256" key="1">
    <source>
        <dbReference type="SAM" id="Phobius"/>
    </source>
</evidence>
<dbReference type="FunFam" id="2.40.100.10:FF:000086">
    <property type="entry name" value="Predicted protein"/>
    <property type="match status" value="1"/>
</dbReference>
<dbReference type="Pfam" id="PF00160">
    <property type="entry name" value="Pro_isomerase"/>
    <property type="match status" value="1"/>
</dbReference>
<name>A0A9Q1KY69_9CARY</name>
<proteinExistence type="predicted"/>
<keyword evidence="1" id="KW-0812">Transmembrane</keyword>
<keyword evidence="4" id="KW-1185">Reference proteome</keyword>
<dbReference type="Proteomes" id="UP001153076">
    <property type="component" value="Unassembled WGS sequence"/>
</dbReference>
<dbReference type="EMBL" id="JAKOGI010000011">
    <property type="protein sequence ID" value="KAJ8451044.1"/>
    <property type="molecule type" value="Genomic_DNA"/>
</dbReference>
<reference evidence="3" key="1">
    <citation type="submission" date="2022-04" db="EMBL/GenBank/DDBJ databases">
        <title>Carnegiea gigantea Genome sequencing and assembly v2.</title>
        <authorList>
            <person name="Copetti D."/>
            <person name="Sanderson M.J."/>
            <person name="Burquez A."/>
            <person name="Wojciechowski M.F."/>
        </authorList>
    </citation>
    <scope>NUCLEOTIDE SEQUENCE</scope>
    <source>
        <strain evidence="3">SGP5-SGP5p</strain>
        <tissue evidence="3">Aerial part</tissue>
    </source>
</reference>
<feature type="transmembrane region" description="Helical" evidence="1">
    <location>
        <begin position="12"/>
        <end position="33"/>
    </location>
</feature>